<keyword evidence="5" id="KW-0472">Membrane</keyword>
<keyword evidence="4" id="KW-1133">Transmembrane helix</keyword>
<name>A0A2H0LY95_9BACT</name>
<proteinExistence type="predicted"/>
<dbReference type="AlphaFoldDB" id="A0A2H0LY95"/>
<evidence type="ECO:0000256" key="6">
    <source>
        <dbReference type="ARBA" id="ARBA00023306"/>
    </source>
</evidence>
<evidence type="ECO:0000256" key="5">
    <source>
        <dbReference type="ARBA" id="ARBA00023136"/>
    </source>
</evidence>
<evidence type="ECO:0000313" key="9">
    <source>
        <dbReference type="Proteomes" id="UP000229641"/>
    </source>
</evidence>
<comment type="caution">
    <text evidence="8">The sequence shown here is derived from an EMBL/GenBank/DDBJ whole genome shotgun (WGS) entry which is preliminary data.</text>
</comment>
<evidence type="ECO:0000256" key="4">
    <source>
        <dbReference type="ARBA" id="ARBA00022989"/>
    </source>
</evidence>
<accession>A0A2H0LY95</accession>
<dbReference type="GO" id="GO:0030428">
    <property type="term" value="C:cell septum"/>
    <property type="evidence" value="ECO:0007669"/>
    <property type="project" value="TreeGrafter"/>
</dbReference>
<dbReference type="EMBL" id="PCWA01000093">
    <property type="protein sequence ID" value="PIQ88644.1"/>
    <property type="molecule type" value="Genomic_DNA"/>
</dbReference>
<keyword evidence="1" id="KW-1003">Cell membrane</keyword>
<evidence type="ECO:0008006" key="10">
    <source>
        <dbReference type="Google" id="ProtNLM"/>
    </source>
</evidence>
<protein>
    <recommendedName>
        <fullName evidence="10">Septum formation initiator</fullName>
    </recommendedName>
</protein>
<evidence type="ECO:0000313" key="8">
    <source>
        <dbReference type="EMBL" id="PIQ88644.1"/>
    </source>
</evidence>
<feature type="coiled-coil region" evidence="7">
    <location>
        <begin position="28"/>
        <end position="62"/>
    </location>
</feature>
<keyword evidence="6" id="KW-0131">Cell cycle</keyword>
<dbReference type="PANTHER" id="PTHR37485:SF1">
    <property type="entry name" value="CELL DIVISION PROTEIN FTSB"/>
    <property type="match status" value="1"/>
</dbReference>
<dbReference type="GO" id="GO:0043093">
    <property type="term" value="P:FtsZ-dependent cytokinesis"/>
    <property type="evidence" value="ECO:0007669"/>
    <property type="project" value="TreeGrafter"/>
</dbReference>
<keyword evidence="7" id="KW-0175">Coiled coil</keyword>
<evidence type="ECO:0000256" key="2">
    <source>
        <dbReference type="ARBA" id="ARBA00022618"/>
    </source>
</evidence>
<sequence length="90" mass="10552">MVKVKKIIVFPAAAIFLLFIFFPAFSKIQEIKQETRELNERIENIKKENSLLEEEAKKLTSDDFYIEKVAREKMGITKKGETIYKVLPED</sequence>
<dbReference type="InterPro" id="IPR007060">
    <property type="entry name" value="FtsL/DivIC"/>
</dbReference>
<keyword evidence="3" id="KW-0812">Transmembrane</keyword>
<keyword evidence="2" id="KW-0132">Cell division</keyword>
<dbReference type="PANTHER" id="PTHR37485">
    <property type="entry name" value="CELL DIVISION PROTEIN FTSB"/>
    <property type="match status" value="1"/>
</dbReference>
<evidence type="ECO:0000256" key="1">
    <source>
        <dbReference type="ARBA" id="ARBA00022475"/>
    </source>
</evidence>
<reference evidence="8 9" key="1">
    <citation type="submission" date="2017-09" db="EMBL/GenBank/DDBJ databases">
        <title>Depth-based differentiation of microbial function through sediment-hosted aquifers and enrichment of novel symbionts in the deep terrestrial subsurface.</title>
        <authorList>
            <person name="Probst A.J."/>
            <person name="Ladd B."/>
            <person name="Jarett J.K."/>
            <person name="Geller-Mcgrath D.E."/>
            <person name="Sieber C.M."/>
            <person name="Emerson J.B."/>
            <person name="Anantharaman K."/>
            <person name="Thomas B.C."/>
            <person name="Malmstrom R."/>
            <person name="Stieglmeier M."/>
            <person name="Klingl A."/>
            <person name="Woyke T."/>
            <person name="Ryan C.M."/>
            <person name="Banfield J.F."/>
        </authorList>
    </citation>
    <scope>NUCLEOTIDE SEQUENCE [LARGE SCALE GENOMIC DNA]</scope>
    <source>
        <strain evidence="8">CG11_big_fil_rev_8_21_14_0_20_42_13</strain>
    </source>
</reference>
<dbReference type="Proteomes" id="UP000229641">
    <property type="component" value="Unassembled WGS sequence"/>
</dbReference>
<dbReference type="InterPro" id="IPR023081">
    <property type="entry name" value="Cell_div_FtsB"/>
</dbReference>
<gene>
    <name evidence="8" type="ORF">COV72_07255</name>
</gene>
<organism evidence="8 9">
    <name type="scientific">Candidatus Ghiorseimicrobium undicola</name>
    <dbReference type="NCBI Taxonomy" id="1974746"/>
    <lineage>
        <taxon>Bacteria</taxon>
        <taxon>Pseudomonadati</taxon>
        <taxon>Candidatus Omnitrophota</taxon>
        <taxon>Candidatus Ghiorseimicrobium</taxon>
    </lineage>
</organism>
<evidence type="ECO:0000256" key="7">
    <source>
        <dbReference type="SAM" id="Coils"/>
    </source>
</evidence>
<evidence type="ECO:0000256" key="3">
    <source>
        <dbReference type="ARBA" id="ARBA00022692"/>
    </source>
</evidence>
<dbReference type="Pfam" id="PF04977">
    <property type="entry name" value="DivIC"/>
    <property type="match status" value="1"/>
</dbReference>